<reference evidence="2" key="1">
    <citation type="journal article" date="2022" name="Nat. Commun.">
        <title>Chromosome evolution and the genetic basis of agronomically important traits in greater yam.</title>
        <authorList>
            <person name="Bredeson J.V."/>
            <person name="Lyons J.B."/>
            <person name="Oniyinde I.O."/>
            <person name="Okereke N.R."/>
            <person name="Kolade O."/>
            <person name="Nnabue I."/>
            <person name="Nwadili C.O."/>
            <person name="Hribova E."/>
            <person name="Parker M."/>
            <person name="Nwogha J."/>
            <person name="Shu S."/>
            <person name="Carlson J."/>
            <person name="Kariba R."/>
            <person name="Muthemba S."/>
            <person name="Knop K."/>
            <person name="Barton G.J."/>
            <person name="Sherwood A.V."/>
            <person name="Lopez-Montes A."/>
            <person name="Asiedu R."/>
            <person name="Jamnadass R."/>
            <person name="Muchugi A."/>
            <person name="Goodstein D."/>
            <person name="Egesi C.N."/>
            <person name="Featherston J."/>
            <person name="Asfaw A."/>
            <person name="Simpson G.G."/>
            <person name="Dolezel J."/>
            <person name="Hendre P.S."/>
            <person name="Van Deynze A."/>
            <person name="Kumar P.L."/>
            <person name="Obidiegwu J.E."/>
            <person name="Bhattacharjee R."/>
            <person name="Rokhsar D.S."/>
        </authorList>
    </citation>
    <scope>NUCLEOTIDE SEQUENCE [LARGE SCALE GENOMIC DNA]</scope>
    <source>
        <strain evidence="2">cv. TDa95/00328</strain>
    </source>
</reference>
<sequence>MASTDDFSSATAFLYLSLALALLDIYALLITCTLTFAAACASAGITVLLANDLDNCEVSQCIRFETATGMAFLSWFAISPSFFFNFWSLATTK</sequence>
<organism evidence="1 2">
    <name type="scientific">Dioscorea alata</name>
    <name type="common">Purple yam</name>
    <dbReference type="NCBI Taxonomy" id="55571"/>
    <lineage>
        <taxon>Eukaryota</taxon>
        <taxon>Viridiplantae</taxon>
        <taxon>Streptophyta</taxon>
        <taxon>Embryophyta</taxon>
        <taxon>Tracheophyta</taxon>
        <taxon>Spermatophyta</taxon>
        <taxon>Magnoliopsida</taxon>
        <taxon>Liliopsida</taxon>
        <taxon>Dioscoreales</taxon>
        <taxon>Dioscoreaceae</taxon>
        <taxon>Dioscorea</taxon>
    </lineage>
</organism>
<proteinExistence type="predicted"/>
<comment type="caution">
    <text evidence="1">The sequence shown here is derived from an EMBL/GenBank/DDBJ whole genome shotgun (WGS) entry which is preliminary data.</text>
</comment>
<protein>
    <submittedName>
        <fullName evidence="1">Uncharacterized protein</fullName>
    </submittedName>
</protein>
<name>A0ACB7V3K1_DIOAL</name>
<dbReference type="EMBL" id="CM037022">
    <property type="protein sequence ID" value="KAH7667774.1"/>
    <property type="molecule type" value="Genomic_DNA"/>
</dbReference>
<evidence type="ECO:0000313" key="2">
    <source>
        <dbReference type="Proteomes" id="UP000827976"/>
    </source>
</evidence>
<keyword evidence="2" id="KW-1185">Reference proteome</keyword>
<evidence type="ECO:0000313" key="1">
    <source>
        <dbReference type="EMBL" id="KAH7667774.1"/>
    </source>
</evidence>
<accession>A0ACB7V3K1</accession>
<dbReference type="Proteomes" id="UP000827976">
    <property type="component" value="Chromosome 12"/>
</dbReference>
<gene>
    <name evidence="1" type="ORF">IHE45_12G081500</name>
</gene>